<dbReference type="InterPro" id="IPR050109">
    <property type="entry name" value="HTH-type_TetR-like_transc_reg"/>
</dbReference>
<dbReference type="SUPFAM" id="SSF48498">
    <property type="entry name" value="Tetracyclin repressor-like, C-terminal domain"/>
    <property type="match status" value="1"/>
</dbReference>
<dbReference type="GO" id="GO:0003700">
    <property type="term" value="F:DNA-binding transcription factor activity"/>
    <property type="evidence" value="ECO:0007669"/>
    <property type="project" value="TreeGrafter"/>
</dbReference>
<feature type="DNA-binding region" description="H-T-H motif" evidence="4">
    <location>
        <begin position="34"/>
        <end position="53"/>
    </location>
</feature>
<keyword evidence="1" id="KW-0805">Transcription regulation</keyword>
<keyword evidence="3" id="KW-0804">Transcription</keyword>
<dbReference type="RefSeq" id="WP_350931292.1">
    <property type="nucleotide sequence ID" value="NZ_CP157762.1"/>
</dbReference>
<dbReference type="InterPro" id="IPR036271">
    <property type="entry name" value="Tet_transcr_reg_TetR-rel_C_sf"/>
</dbReference>
<name>A0AAU7M2U0_9ACTN</name>
<dbReference type="InterPro" id="IPR009057">
    <property type="entry name" value="Homeodomain-like_sf"/>
</dbReference>
<evidence type="ECO:0000256" key="2">
    <source>
        <dbReference type="ARBA" id="ARBA00023125"/>
    </source>
</evidence>
<reference evidence="6" key="1">
    <citation type="submission" date="2024-01" db="EMBL/GenBank/DDBJ databases">
        <title>The genome sequence of Micromonospora mangrovi CCTCC AA 2012012.</title>
        <authorList>
            <person name="Gao J."/>
        </authorList>
    </citation>
    <scope>NUCLEOTIDE SEQUENCE</scope>
    <source>
        <strain evidence="6">CCTCC AA 2012012</strain>
    </source>
</reference>
<evidence type="ECO:0000313" key="6">
    <source>
        <dbReference type="EMBL" id="XBP91745.1"/>
    </source>
</evidence>
<evidence type="ECO:0000259" key="5">
    <source>
        <dbReference type="PROSITE" id="PS50977"/>
    </source>
</evidence>
<dbReference type="PANTHER" id="PTHR30055:SF243">
    <property type="entry name" value="HTH-TYPE TRANSCRIPTIONAL REGULATOR RV1816"/>
    <property type="match status" value="1"/>
</dbReference>
<protein>
    <submittedName>
        <fullName evidence="6">TetR/AcrR family transcriptional regulator</fullName>
    </submittedName>
</protein>
<dbReference type="EMBL" id="CP159342">
    <property type="protein sequence ID" value="XCH72443.1"/>
    <property type="molecule type" value="Genomic_DNA"/>
</dbReference>
<dbReference type="Pfam" id="PF00440">
    <property type="entry name" value="TetR_N"/>
    <property type="match status" value="1"/>
</dbReference>
<keyword evidence="2 4" id="KW-0238">DNA-binding</keyword>
<sequence length="231" mass="25068">MVAHTIRARVRAGMMDEIKAVARRHLATDGANLSLRAVARDMGMVSSAIYRYFPSRDDLLTALILEAYAALGDAVETADTGVDRADLRGRWHAVCGAARRWALDHPAEYALIYGSPVPGYAAPDDTVAPAQRPPEVLIGILRDGLATGRLTPPDEELPEPVRADLAEIADGLFPGLAESLLARGMAGWTQLFGLISFELFGRLNRAVPHRDEYFDHQTGLMADLIGLPRDA</sequence>
<accession>A0AAU7M2U0</accession>
<dbReference type="Gene3D" id="1.10.357.10">
    <property type="entry name" value="Tetracycline Repressor, domain 2"/>
    <property type="match status" value="1"/>
</dbReference>
<evidence type="ECO:0000256" key="4">
    <source>
        <dbReference type="PROSITE-ProRule" id="PRU00335"/>
    </source>
</evidence>
<dbReference type="GO" id="GO:0000976">
    <property type="term" value="F:transcription cis-regulatory region binding"/>
    <property type="evidence" value="ECO:0007669"/>
    <property type="project" value="TreeGrafter"/>
</dbReference>
<dbReference type="InterPro" id="IPR001647">
    <property type="entry name" value="HTH_TetR"/>
</dbReference>
<dbReference type="SUPFAM" id="SSF46689">
    <property type="entry name" value="Homeodomain-like"/>
    <property type="match status" value="1"/>
</dbReference>
<feature type="domain" description="HTH tetR-type" evidence="5">
    <location>
        <begin position="12"/>
        <end position="71"/>
    </location>
</feature>
<proteinExistence type="predicted"/>
<reference evidence="7" key="2">
    <citation type="submission" date="2024-06" db="EMBL/GenBank/DDBJ databases">
        <title>Micromonospora mangrovi CCTCC AA 2012012 genome sequences.</title>
        <authorList>
            <person name="Gao J."/>
        </authorList>
    </citation>
    <scope>NUCLEOTIDE SEQUENCE</scope>
    <source>
        <strain evidence="7">CCTCC AA 2012012</strain>
    </source>
</reference>
<evidence type="ECO:0000313" key="7">
    <source>
        <dbReference type="EMBL" id="XCH72443.1"/>
    </source>
</evidence>
<evidence type="ECO:0000256" key="3">
    <source>
        <dbReference type="ARBA" id="ARBA00023163"/>
    </source>
</evidence>
<dbReference type="AlphaFoldDB" id="A0AAU7M2U0"/>
<dbReference type="Pfam" id="PF13305">
    <property type="entry name" value="TetR_C_33"/>
    <property type="match status" value="1"/>
</dbReference>
<dbReference type="EMBL" id="CP157762">
    <property type="protein sequence ID" value="XBP91745.1"/>
    <property type="molecule type" value="Genomic_DNA"/>
</dbReference>
<dbReference type="PANTHER" id="PTHR30055">
    <property type="entry name" value="HTH-TYPE TRANSCRIPTIONAL REGULATOR RUTR"/>
    <property type="match status" value="1"/>
</dbReference>
<gene>
    <name evidence="7" type="ORF">ABUL08_19150</name>
    <name evidence="6" type="ORF">VK199_19080</name>
</gene>
<organism evidence="6">
    <name type="scientific">Micromonospora sp. CCTCC AA 2012012</name>
    <dbReference type="NCBI Taxonomy" id="3111921"/>
    <lineage>
        <taxon>Bacteria</taxon>
        <taxon>Bacillati</taxon>
        <taxon>Actinomycetota</taxon>
        <taxon>Actinomycetes</taxon>
        <taxon>Micromonosporales</taxon>
        <taxon>Micromonosporaceae</taxon>
        <taxon>Micromonospora</taxon>
    </lineage>
</organism>
<dbReference type="InterPro" id="IPR025996">
    <property type="entry name" value="MT1864/Rv1816-like_C"/>
</dbReference>
<evidence type="ECO:0000256" key="1">
    <source>
        <dbReference type="ARBA" id="ARBA00023015"/>
    </source>
</evidence>
<dbReference type="PROSITE" id="PS50977">
    <property type="entry name" value="HTH_TETR_2"/>
    <property type="match status" value="1"/>
</dbReference>